<protein>
    <recommendedName>
        <fullName evidence="4">DUF3515 domain-containing protein</fullName>
    </recommendedName>
</protein>
<evidence type="ECO:0000313" key="2">
    <source>
        <dbReference type="EMBL" id="MET4582139.1"/>
    </source>
</evidence>
<feature type="chain" id="PRO_5045178472" description="DUF3515 domain-containing protein" evidence="1">
    <location>
        <begin position="23"/>
        <end position="170"/>
    </location>
</feature>
<gene>
    <name evidence="2" type="ORF">ABIE21_001629</name>
</gene>
<keyword evidence="3" id="KW-1185">Reference proteome</keyword>
<keyword evidence="1" id="KW-0732">Signal</keyword>
<evidence type="ECO:0008006" key="4">
    <source>
        <dbReference type="Google" id="ProtNLM"/>
    </source>
</evidence>
<comment type="caution">
    <text evidence="2">The sequence shown here is derived from an EMBL/GenBank/DDBJ whole genome shotgun (WGS) entry which is preliminary data.</text>
</comment>
<dbReference type="PROSITE" id="PS51257">
    <property type="entry name" value="PROKAR_LIPOPROTEIN"/>
    <property type="match status" value="1"/>
</dbReference>
<proteinExistence type="predicted"/>
<dbReference type="Pfam" id="PF12028">
    <property type="entry name" value="DUF3515"/>
    <property type="match status" value="1"/>
</dbReference>
<evidence type="ECO:0000313" key="3">
    <source>
        <dbReference type="Proteomes" id="UP001549257"/>
    </source>
</evidence>
<feature type="signal peptide" evidence="1">
    <location>
        <begin position="1"/>
        <end position="22"/>
    </location>
</feature>
<evidence type="ECO:0000256" key="1">
    <source>
        <dbReference type="SAM" id="SignalP"/>
    </source>
</evidence>
<sequence length="170" mass="17995">MKSMLRLTAVTLIALGALTGCAQTVNFEPAADAKNPGCAEIMVRLPETVGDLPLRETNSQGTGAWGTPDASVLLRCGVAIPDRASILPCVLVENVYWLRDDADAPNYVFTTYGREPATEVIVNRDKVSPGSALFELVDAVESTTETAQCTEIEDSLGAPTQTETPTTPAP</sequence>
<dbReference type="EMBL" id="JBEPSJ010000001">
    <property type="protein sequence ID" value="MET4582139.1"/>
    <property type="molecule type" value="Genomic_DNA"/>
</dbReference>
<reference evidence="2 3" key="1">
    <citation type="submission" date="2024-06" db="EMBL/GenBank/DDBJ databases">
        <title>Sorghum-associated microbial communities from plants grown in Nebraska, USA.</title>
        <authorList>
            <person name="Schachtman D."/>
        </authorList>
    </citation>
    <scope>NUCLEOTIDE SEQUENCE [LARGE SCALE GENOMIC DNA]</scope>
    <source>
        <strain evidence="2 3">2857</strain>
    </source>
</reference>
<dbReference type="Proteomes" id="UP001549257">
    <property type="component" value="Unassembled WGS sequence"/>
</dbReference>
<dbReference type="InterPro" id="IPR021903">
    <property type="entry name" value="DUF3515"/>
</dbReference>
<organism evidence="2 3">
    <name type="scientific">Conyzicola nivalis</name>
    <dbReference type="NCBI Taxonomy" id="1477021"/>
    <lineage>
        <taxon>Bacteria</taxon>
        <taxon>Bacillati</taxon>
        <taxon>Actinomycetota</taxon>
        <taxon>Actinomycetes</taxon>
        <taxon>Micrococcales</taxon>
        <taxon>Microbacteriaceae</taxon>
        <taxon>Conyzicola</taxon>
    </lineage>
</organism>
<name>A0ABV2QM75_9MICO</name>
<accession>A0ABV2QM75</accession>